<comment type="similarity">
    <text evidence="1">Belongs to the UPF0065 (bug) family.</text>
</comment>
<dbReference type="PANTHER" id="PTHR42928:SF5">
    <property type="entry name" value="BLR1237 PROTEIN"/>
    <property type="match status" value="1"/>
</dbReference>
<dbReference type="OrthoDB" id="8885741at2"/>
<dbReference type="AlphaFoldDB" id="A0A3P4B5X7"/>
<feature type="signal peptide" evidence="2">
    <location>
        <begin position="1"/>
        <end position="28"/>
    </location>
</feature>
<evidence type="ECO:0000313" key="3">
    <source>
        <dbReference type="EMBL" id="VCU71677.1"/>
    </source>
</evidence>
<dbReference type="RefSeq" id="WP_160142353.1">
    <property type="nucleotide sequence ID" value="NZ_UWPJ01000029.1"/>
</dbReference>
<dbReference type="Gene3D" id="3.40.190.10">
    <property type="entry name" value="Periplasmic binding protein-like II"/>
    <property type="match status" value="1"/>
</dbReference>
<dbReference type="Gene3D" id="3.40.190.150">
    <property type="entry name" value="Bordetella uptake gene, domain 1"/>
    <property type="match status" value="1"/>
</dbReference>
<reference evidence="3 4" key="1">
    <citation type="submission" date="2018-10" db="EMBL/GenBank/DDBJ databases">
        <authorList>
            <person name="Criscuolo A."/>
        </authorList>
    </citation>
    <scope>NUCLEOTIDE SEQUENCE [LARGE SCALE GENOMIC DNA]</scope>
    <source>
        <strain evidence="3">DnA1</strain>
    </source>
</reference>
<accession>A0A3P4B5X7</accession>
<keyword evidence="3" id="KW-0675">Receptor</keyword>
<evidence type="ECO:0000256" key="2">
    <source>
        <dbReference type="SAM" id="SignalP"/>
    </source>
</evidence>
<keyword evidence="4" id="KW-1185">Reference proteome</keyword>
<dbReference type="InterPro" id="IPR005064">
    <property type="entry name" value="BUG"/>
</dbReference>
<gene>
    <name evidence="3" type="ORF">PIGHUM_03764</name>
</gene>
<dbReference type="Pfam" id="PF03401">
    <property type="entry name" value="TctC"/>
    <property type="match status" value="1"/>
</dbReference>
<evidence type="ECO:0000256" key="1">
    <source>
        <dbReference type="ARBA" id="ARBA00006987"/>
    </source>
</evidence>
<dbReference type="PANTHER" id="PTHR42928">
    <property type="entry name" value="TRICARBOXYLATE-BINDING PROTEIN"/>
    <property type="match status" value="1"/>
</dbReference>
<dbReference type="Proteomes" id="UP000277294">
    <property type="component" value="Unassembled WGS sequence"/>
</dbReference>
<proteinExistence type="inferred from homology"/>
<dbReference type="SUPFAM" id="SSF53850">
    <property type="entry name" value="Periplasmic binding protein-like II"/>
    <property type="match status" value="1"/>
</dbReference>
<evidence type="ECO:0000313" key="4">
    <source>
        <dbReference type="Proteomes" id="UP000277294"/>
    </source>
</evidence>
<sequence>MQRGRRNAVKTFLAGSLLPAVYTGPLLAAAYPERPVRVIAPYAPGGTTDFITRLIAQNLQEELGQSFVVENKPGAGGNIGSNFVVNARPDGYTLLAGSLSTFALNAAVYQNLGHDPLTDLVPVAVTTVVPLVLVASPKLKVKDLKGLVALLKSHPGLYNYGSSGSGTSSHIAFELFLEQTGTQVVHVPYKGVSQALVDLLAGNISLLFASPSVVLEYLKDGRLVALAAISPNRLKALPNVPTAAEAGFPDFDAYSWNCLFAPKGTPAAATDTLFAAVQRILGKPAVIKQLEEQGMLPMLAKNREETVRYTRAEFARWVPFVKKMNIRLD</sequence>
<organism evidence="3 4">
    <name type="scientific">Pigmentiphaga humi</name>
    <dbReference type="NCBI Taxonomy" id="2478468"/>
    <lineage>
        <taxon>Bacteria</taxon>
        <taxon>Pseudomonadati</taxon>
        <taxon>Pseudomonadota</taxon>
        <taxon>Betaproteobacteria</taxon>
        <taxon>Burkholderiales</taxon>
        <taxon>Alcaligenaceae</taxon>
        <taxon>Pigmentiphaga</taxon>
    </lineage>
</organism>
<dbReference type="PIRSF" id="PIRSF017082">
    <property type="entry name" value="YflP"/>
    <property type="match status" value="1"/>
</dbReference>
<dbReference type="EMBL" id="UWPJ01000029">
    <property type="protein sequence ID" value="VCU71677.1"/>
    <property type="molecule type" value="Genomic_DNA"/>
</dbReference>
<dbReference type="InterPro" id="IPR042100">
    <property type="entry name" value="Bug_dom1"/>
</dbReference>
<keyword evidence="2" id="KW-0732">Signal</keyword>
<feature type="chain" id="PRO_5018157235" evidence="2">
    <location>
        <begin position="29"/>
        <end position="329"/>
    </location>
</feature>
<protein>
    <submittedName>
        <fullName evidence="3">Tripartite tricarboxylate transporter family receptor</fullName>
    </submittedName>
</protein>
<name>A0A3P4B5X7_9BURK</name>